<name>A0ABS4NS47_9BACL</name>
<dbReference type="EMBL" id="JAGGLV010000009">
    <property type="protein sequence ID" value="MBP2112882.1"/>
    <property type="molecule type" value="Genomic_DNA"/>
</dbReference>
<proteinExistence type="predicted"/>
<keyword evidence="2" id="KW-1185">Reference proteome</keyword>
<evidence type="ECO:0000313" key="1">
    <source>
        <dbReference type="EMBL" id="MBP2112882.1"/>
    </source>
</evidence>
<accession>A0ABS4NS47</accession>
<evidence type="ECO:0000313" key="2">
    <source>
        <dbReference type="Proteomes" id="UP000773462"/>
    </source>
</evidence>
<gene>
    <name evidence="1" type="ORF">J2Z70_003036</name>
</gene>
<organism evidence="1 2">
    <name type="scientific">Paenibacillus silagei</name>
    <dbReference type="NCBI Taxonomy" id="1670801"/>
    <lineage>
        <taxon>Bacteria</taxon>
        <taxon>Bacillati</taxon>
        <taxon>Bacillota</taxon>
        <taxon>Bacilli</taxon>
        <taxon>Bacillales</taxon>
        <taxon>Paenibacillaceae</taxon>
        <taxon>Paenibacillus</taxon>
    </lineage>
</organism>
<comment type="caution">
    <text evidence="1">The sequence shown here is derived from an EMBL/GenBank/DDBJ whole genome shotgun (WGS) entry which is preliminary data.</text>
</comment>
<sequence length="92" mass="9985">MALTGGCNISRVNTALILKVRGYAEILPKMQHLSRYLSSNPQMLPKMQDYSSPEPVGRGIVAICAGIPANIQLWAGQVAIVATFRPCKVIFV</sequence>
<dbReference type="Proteomes" id="UP000773462">
    <property type="component" value="Unassembled WGS sequence"/>
</dbReference>
<protein>
    <submittedName>
        <fullName evidence="1">Uncharacterized protein</fullName>
    </submittedName>
</protein>
<reference evidence="1 2" key="1">
    <citation type="submission" date="2021-03" db="EMBL/GenBank/DDBJ databases">
        <title>Genomic Encyclopedia of Type Strains, Phase IV (KMG-IV): sequencing the most valuable type-strain genomes for metagenomic binning, comparative biology and taxonomic classification.</title>
        <authorList>
            <person name="Goeker M."/>
        </authorList>
    </citation>
    <scope>NUCLEOTIDE SEQUENCE [LARGE SCALE GENOMIC DNA]</scope>
    <source>
        <strain evidence="1 2">DSM 101953</strain>
    </source>
</reference>